<keyword evidence="3" id="KW-0012">Acyltransferase</keyword>
<feature type="domain" description="Enoyl reductase (ER)" evidence="2">
    <location>
        <begin position="20"/>
        <end position="299"/>
    </location>
</feature>
<sequence length="337" mass="35449">MYFTHNSRQEIIYESSRGFDLAEGPVWADFIDPQPAPGQTLIDVRAAAISHVVKARASGRHYSFDGNLPFVPGIDGVGTTPQGQRVYFAFPTAPFGSMAQRAPVALQNCLPLPDALDDIQAAAMANPGMSAWASLVTRAQLQAGETVLINGATGSAGQLAVQIARYLGAKKIIATGRNAQSLAALDADECIQLTADDKTLSGQFSAVSAAQIDVVIDYLWGHSAELLLPALAKYTPAGSPVRYVQVGSLAGADIALNGAVLRSAPLLLMGSGIGSLSVSQLLAATGEMLQAAVPGKLTIATTRGRCRRSRRPGRRTTAKSARFSPSDKKSLPHKRWG</sequence>
<dbReference type="Proteomes" id="UP000251088">
    <property type="component" value="Unassembled WGS sequence"/>
</dbReference>
<dbReference type="InterPro" id="IPR036291">
    <property type="entry name" value="NAD(P)-bd_dom_sf"/>
</dbReference>
<dbReference type="AlphaFoldDB" id="A0A2X3ENP6"/>
<dbReference type="InterPro" id="IPR051397">
    <property type="entry name" value="Zn-ADH-like_protein"/>
</dbReference>
<dbReference type="PANTHER" id="PTHR43677">
    <property type="entry name" value="SHORT-CHAIN DEHYDROGENASE/REDUCTASE"/>
    <property type="match status" value="1"/>
</dbReference>
<dbReference type="SUPFAM" id="SSF51735">
    <property type="entry name" value="NAD(P)-binding Rossmann-fold domains"/>
    <property type="match status" value="1"/>
</dbReference>
<dbReference type="Gene3D" id="3.40.50.720">
    <property type="entry name" value="NAD(P)-binding Rossmann-like Domain"/>
    <property type="match status" value="1"/>
</dbReference>
<organism evidence="3 4">
    <name type="scientific">Klebsiella pneumoniae</name>
    <dbReference type="NCBI Taxonomy" id="573"/>
    <lineage>
        <taxon>Bacteria</taxon>
        <taxon>Pseudomonadati</taxon>
        <taxon>Pseudomonadota</taxon>
        <taxon>Gammaproteobacteria</taxon>
        <taxon>Enterobacterales</taxon>
        <taxon>Enterobacteriaceae</taxon>
        <taxon>Klebsiella/Raoultella group</taxon>
        <taxon>Klebsiella</taxon>
        <taxon>Klebsiella pneumoniae complex</taxon>
    </lineage>
</organism>
<protein>
    <submittedName>
        <fullName evidence="3">Quinone oxidoreductase</fullName>
        <ecNumber evidence="3">2.3.1.41</ecNumber>
    </submittedName>
</protein>
<reference evidence="3 4" key="1">
    <citation type="submission" date="2018-06" db="EMBL/GenBank/DDBJ databases">
        <authorList>
            <consortium name="Pathogen Informatics"/>
            <person name="Doyle S."/>
        </authorList>
    </citation>
    <scope>NUCLEOTIDE SEQUENCE [LARGE SCALE GENOMIC DNA]</scope>
    <source>
        <strain evidence="3 4">NCTC9128</strain>
    </source>
</reference>
<dbReference type="GO" id="GO:0004315">
    <property type="term" value="F:3-oxoacyl-[acyl-carrier-protein] synthase activity"/>
    <property type="evidence" value="ECO:0007669"/>
    <property type="project" value="UniProtKB-EC"/>
</dbReference>
<dbReference type="EMBL" id="UAWN01000008">
    <property type="protein sequence ID" value="SQC13849.1"/>
    <property type="molecule type" value="Genomic_DNA"/>
</dbReference>
<dbReference type="EC" id="2.3.1.41" evidence="3"/>
<evidence type="ECO:0000313" key="4">
    <source>
        <dbReference type="Proteomes" id="UP000251088"/>
    </source>
</evidence>
<evidence type="ECO:0000313" key="3">
    <source>
        <dbReference type="EMBL" id="SQC13849.1"/>
    </source>
</evidence>
<proteinExistence type="predicted"/>
<gene>
    <name evidence="3" type="primary">ppsC_1</name>
    <name evidence="3" type="ORF">NCTC9128_01928</name>
</gene>
<feature type="compositionally biased region" description="Basic residues" evidence="1">
    <location>
        <begin position="304"/>
        <end position="317"/>
    </location>
</feature>
<dbReference type="Gene3D" id="3.90.180.10">
    <property type="entry name" value="Medium-chain alcohol dehydrogenases, catalytic domain"/>
    <property type="match status" value="1"/>
</dbReference>
<dbReference type="InterPro" id="IPR011032">
    <property type="entry name" value="GroES-like_sf"/>
</dbReference>
<accession>A0A2X3ENP6</accession>
<keyword evidence="3" id="KW-0808">Transferase</keyword>
<feature type="region of interest" description="Disordered" evidence="1">
    <location>
        <begin position="303"/>
        <end position="337"/>
    </location>
</feature>
<evidence type="ECO:0000256" key="1">
    <source>
        <dbReference type="SAM" id="MobiDB-lite"/>
    </source>
</evidence>
<evidence type="ECO:0000259" key="2">
    <source>
        <dbReference type="SMART" id="SM00829"/>
    </source>
</evidence>
<dbReference type="SMART" id="SM00829">
    <property type="entry name" value="PKS_ER"/>
    <property type="match status" value="1"/>
</dbReference>
<dbReference type="SUPFAM" id="SSF50129">
    <property type="entry name" value="GroES-like"/>
    <property type="match status" value="1"/>
</dbReference>
<dbReference type="PANTHER" id="PTHR43677:SF11">
    <property type="entry name" value="ZINC-CONTAINING ALCOHOL DEHYDROGENASE"/>
    <property type="match status" value="1"/>
</dbReference>
<dbReference type="InterPro" id="IPR020843">
    <property type="entry name" value="ER"/>
</dbReference>
<name>A0A2X3ENP6_KLEPN</name>
<dbReference type="GO" id="GO:0016491">
    <property type="term" value="F:oxidoreductase activity"/>
    <property type="evidence" value="ECO:0007669"/>
    <property type="project" value="InterPro"/>
</dbReference>